<dbReference type="AlphaFoldDB" id="A0AAD8BLV9"/>
<accession>A0AAD8BLV9</accession>
<gene>
    <name evidence="3" type="ORF">Bpfe_013423</name>
</gene>
<dbReference type="SUPFAM" id="SSF56801">
    <property type="entry name" value="Acetyl-CoA synthetase-like"/>
    <property type="match status" value="1"/>
</dbReference>
<reference evidence="3" key="2">
    <citation type="submission" date="2023-04" db="EMBL/GenBank/DDBJ databases">
        <authorList>
            <person name="Bu L."/>
            <person name="Lu L."/>
            <person name="Laidemitt M.R."/>
            <person name="Zhang S.M."/>
            <person name="Mutuku M."/>
            <person name="Mkoji G."/>
            <person name="Steinauer M."/>
            <person name="Loker E.S."/>
        </authorList>
    </citation>
    <scope>NUCLEOTIDE SEQUENCE</scope>
    <source>
        <strain evidence="3">KasaAsao</strain>
        <tissue evidence="3">Whole Snail</tissue>
    </source>
</reference>
<dbReference type="CDD" id="cd04433">
    <property type="entry name" value="AFD_class_I"/>
    <property type="match status" value="1"/>
</dbReference>
<feature type="domain" description="AMP-dependent synthetase/ligase" evidence="1">
    <location>
        <begin position="16"/>
        <end position="399"/>
    </location>
</feature>
<dbReference type="Proteomes" id="UP001233172">
    <property type="component" value="Unassembled WGS sequence"/>
</dbReference>
<reference evidence="3" key="1">
    <citation type="journal article" date="2023" name="PLoS Negl. Trop. Dis.">
        <title>A genome sequence for Biomphalaria pfeifferi, the major vector snail for the human-infecting parasite Schistosoma mansoni.</title>
        <authorList>
            <person name="Bu L."/>
            <person name="Lu L."/>
            <person name="Laidemitt M.R."/>
            <person name="Zhang S.M."/>
            <person name="Mutuku M."/>
            <person name="Mkoji G."/>
            <person name="Steinauer M."/>
            <person name="Loker E.S."/>
        </authorList>
    </citation>
    <scope>NUCLEOTIDE SEQUENCE</scope>
    <source>
        <strain evidence="3">KasaAsao</strain>
    </source>
</reference>
<keyword evidence="4" id="KW-1185">Reference proteome</keyword>
<dbReference type="InterPro" id="IPR045851">
    <property type="entry name" value="AMP-bd_C_sf"/>
</dbReference>
<evidence type="ECO:0000313" key="3">
    <source>
        <dbReference type="EMBL" id="KAK0057059.1"/>
    </source>
</evidence>
<dbReference type="EMBL" id="JASAOG010000057">
    <property type="protein sequence ID" value="KAK0057059.1"/>
    <property type="molecule type" value="Genomic_DNA"/>
</dbReference>
<dbReference type="Pfam" id="PF00501">
    <property type="entry name" value="AMP-binding"/>
    <property type="match status" value="1"/>
</dbReference>
<feature type="domain" description="AMP-binding enzyme C-terminal" evidence="2">
    <location>
        <begin position="456"/>
        <end position="536"/>
    </location>
</feature>
<evidence type="ECO:0000259" key="2">
    <source>
        <dbReference type="Pfam" id="PF13193"/>
    </source>
</evidence>
<dbReference type="InterPro" id="IPR025110">
    <property type="entry name" value="AMP-bd_C"/>
</dbReference>
<dbReference type="InterPro" id="IPR000873">
    <property type="entry name" value="AMP-dep_synth/lig_dom"/>
</dbReference>
<name>A0AAD8BLV9_BIOPF</name>
<dbReference type="PANTHER" id="PTHR42814:SF3">
    <property type="entry name" value="BETA-N-ACETYLHEXOSAMINIDASE"/>
    <property type="match status" value="1"/>
</dbReference>
<dbReference type="Gene3D" id="3.30.300.30">
    <property type="match status" value="1"/>
</dbReference>
<keyword evidence="3" id="KW-0436">Ligase</keyword>
<organism evidence="3 4">
    <name type="scientific">Biomphalaria pfeifferi</name>
    <name type="common">Bloodfluke planorb</name>
    <name type="synonym">Freshwater snail</name>
    <dbReference type="NCBI Taxonomy" id="112525"/>
    <lineage>
        <taxon>Eukaryota</taxon>
        <taxon>Metazoa</taxon>
        <taxon>Spiralia</taxon>
        <taxon>Lophotrochozoa</taxon>
        <taxon>Mollusca</taxon>
        <taxon>Gastropoda</taxon>
        <taxon>Heterobranchia</taxon>
        <taxon>Euthyneura</taxon>
        <taxon>Panpulmonata</taxon>
        <taxon>Hygrophila</taxon>
        <taxon>Lymnaeoidea</taxon>
        <taxon>Planorbidae</taxon>
        <taxon>Biomphalaria</taxon>
    </lineage>
</organism>
<dbReference type="Pfam" id="PF13193">
    <property type="entry name" value="AMP-binding_C"/>
    <property type="match status" value="1"/>
</dbReference>
<sequence length="561" mass="63306">MKNLETIPERLQYLSEKDPDKELYIFYNCGVRDAYTCRELFTLGGRFAYRLHQLGFQKGDVIANTLSNSPERLVTDVGIVMAGCIALNGQVLLADGSDFFHSAKMSRSRAVIMADEGPAWQLMNKFISDDFRDGWLSPLAVSDAPELMSAIVVSRRGRSFLQEFKTGTQPTFLSPSEPDDILMVMTTSGSTGYCKLVPRTHRDTISKSVHQADEMSAGVEWAQSTDKKYIFYSDRMLGWSGGCSFYSICHADTRVMLDQFSSSSSSDKASELWEAVEAEQCQTCVFVAQEMENVRESLQKSGGPKKKLNTVIIGGQPCRKRQIQSAFCLAENVYTLYASTEAYPISSIILKDANYESNNCGRVVKGMFVKVCRDNGELCETNETGTIYIKGQYLFPGYFNRLENPNPQNLNVFTADGWFNTEDYGHFNEHGELFVFGRIKDIITYGSSVFYPGWLEKKLVEHSDIQETVIVPVTDPVLYQNVCACIRLRQSSDLDLDKLKEYCDAIFLADVSVYLTPKPKYFIIMKEEFPYTSTGKPDKQLLKRRAEELFGYSGKSTNIKQ</sequence>
<protein>
    <submittedName>
        <fullName evidence="3">3-[(3aS 4S 7aS)-7a-methyl-1 5-dioxo-octahydro-1H-inden-4-yl]propanoyl:CoA ligase</fullName>
    </submittedName>
</protein>
<dbReference type="GO" id="GO:0016874">
    <property type="term" value="F:ligase activity"/>
    <property type="evidence" value="ECO:0007669"/>
    <property type="project" value="UniProtKB-KW"/>
</dbReference>
<dbReference type="Gene3D" id="3.40.50.12780">
    <property type="entry name" value="N-terminal domain of ligase-like"/>
    <property type="match status" value="1"/>
</dbReference>
<evidence type="ECO:0000259" key="1">
    <source>
        <dbReference type="Pfam" id="PF00501"/>
    </source>
</evidence>
<dbReference type="InterPro" id="IPR042099">
    <property type="entry name" value="ANL_N_sf"/>
</dbReference>
<proteinExistence type="predicted"/>
<evidence type="ECO:0000313" key="4">
    <source>
        <dbReference type="Proteomes" id="UP001233172"/>
    </source>
</evidence>
<dbReference type="PANTHER" id="PTHR42814">
    <property type="entry name" value="AMP-BINDING DOMAIN-CONTAINING PROTEIN"/>
    <property type="match status" value="1"/>
</dbReference>
<comment type="caution">
    <text evidence="3">The sequence shown here is derived from an EMBL/GenBank/DDBJ whole genome shotgun (WGS) entry which is preliminary data.</text>
</comment>